<dbReference type="EMBL" id="AK221779">
    <property type="protein sequence ID" value="BAD93895.1"/>
    <property type="molecule type" value="mRNA"/>
</dbReference>
<name>Q56X97_ARATH</name>
<proteinExistence type="evidence at transcript level"/>
<dbReference type="AlphaFoldDB" id="Q56X97"/>
<evidence type="ECO:0000313" key="1">
    <source>
        <dbReference type="EMBL" id="BAD93895.1"/>
    </source>
</evidence>
<reference evidence="1" key="1">
    <citation type="submission" date="2005-03" db="EMBL/GenBank/DDBJ databases">
        <title>Large-scale analysis of RIKEN Arabidopsis full-length (RAFL) cDNAs.</title>
        <authorList>
            <person name="Totoki Y."/>
            <person name="Seki M."/>
            <person name="Ishida J."/>
            <person name="Nakajima M."/>
            <person name="Enju A."/>
            <person name="Kamiya A."/>
            <person name="Narusaka M."/>
            <person name="Shin-i T."/>
            <person name="Nakagawa M."/>
            <person name="Sakamoto N."/>
            <person name="Oishi K."/>
            <person name="Kohara Y."/>
            <person name="Kobayashi M."/>
            <person name="Toyoda A."/>
            <person name="Sakaki Y."/>
            <person name="Sakurai T."/>
            <person name="Iida K."/>
            <person name="Akiyama K."/>
            <person name="Satou M."/>
            <person name="Toyoda T."/>
            <person name="Konagaya A."/>
            <person name="Carninci P."/>
            <person name="Kawai J."/>
            <person name="Hayashizaki Y."/>
            <person name="Shinozaki K."/>
        </authorList>
    </citation>
    <scope>NUCLEOTIDE SEQUENCE</scope>
</reference>
<sequence length="106" mass="12602">MSSSTSRVTLLRLQETPVHWHGFVVVFHEFSFPVESAVSLKFKRVSESVLEEEESRQLWRRMRRERSKCLLKKELLAIVALCRESERIETSVEDFKTEQGKWYGRN</sequence>
<protein>
    <submittedName>
        <fullName evidence="1">Uncharacterized protein</fullName>
    </submittedName>
</protein>
<accession>Q56X97</accession>
<organism evidence="1">
    <name type="scientific">Arabidopsis thaliana</name>
    <name type="common">Mouse-ear cress</name>
    <dbReference type="NCBI Taxonomy" id="3702"/>
    <lineage>
        <taxon>Eukaryota</taxon>
        <taxon>Viridiplantae</taxon>
        <taxon>Streptophyta</taxon>
        <taxon>Embryophyta</taxon>
        <taxon>Tracheophyta</taxon>
        <taxon>Spermatophyta</taxon>
        <taxon>Magnoliopsida</taxon>
        <taxon>eudicotyledons</taxon>
        <taxon>Gunneridae</taxon>
        <taxon>Pentapetalae</taxon>
        <taxon>rosids</taxon>
        <taxon>malvids</taxon>
        <taxon>Brassicales</taxon>
        <taxon>Brassicaceae</taxon>
        <taxon>Camelineae</taxon>
        <taxon>Arabidopsis</taxon>
    </lineage>
</organism>